<dbReference type="EMBL" id="ABVR01000041">
    <property type="protein sequence ID" value="EEG89166.1"/>
    <property type="molecule type" value="Genomic_DNA"/>
</dbReference>
<protein>
    <submittedName>
        <fullName evidence="1">Uncharacterized protein</fullName>
    </submittedName>
</protein>
<dbReference type="HOGENOM" id="CLU_106657_0_0_9"/>
<accession>C0BAP2</accession>
<dbReference type="Proteomes" id="UP000003793">
    <property type="component" value="Unassembled WGS sequence"/>
</dbReference>
<gene>
    <name evidence="1" type="ORF">COPCOM_02145</name>
</gene>
<comment type="caution">
    <text evidence="1">The sequence shown here is derived from an EMBL/GenBank/DDBJ whole genome shotgun (WGS) entry which is preliminary data.</text>
</comment>
<organism evidence="1 2">
    <name type="scientific">Coprococcus comes ATCC 27758</name>
    <dbReference type="NCBI Taxonomy" id="470146"/>
    <lineage>
        <taxon>Bacteria</taxon>
        <taxon>Bacillati</taxon>
        <taxon>Bacillota</taxon>
        <taxon>Clostridia</taxon>
        <taxon>Lachnospirales</taxon>
        <taxon>Lachnospiraceae</taxon>
        <taxon>Coprococcus</taxon>
    </lineage>
</organism>
<evidence type="ECO:0000313" key="1">
    <source>
        <dbReference type="EMBL" id="EEG89166.1"/>
    </source>
</evidence>
<reference evidence="1 2" key="1">
    <citation type="submission" date="2009-02" db="EMBL/GenBank/DDBJ databases">
        <authorList>
            <person name="Fulton L."/>
            <person name="Clifton S."/>
            <person name="Fulton B."/>
            <person name="Xu J."/>
            <person name="Minx P."/>
            <person name="Pepin K.H."/>
            <person name="Johnson M."/>
            <person name="Bhonagiri V."/>
            <person name="Nash W.E."/>
            <person name="Mardis E.R."/>
            <person name="Wilson R.K."/>
        </authorList>
    </citation>
    <scope>NUCLEOTIDE SEQUENCE [LARGE SCALE GENOMIC DNA]</scope>
    <source>
        <strain evidence="1 2">ATCC 27758</strain>
    </source>
</reference>
<name>C0BAP2_9FIRM</name>
<reference evidence="1 2" key="2">
    <citation type="submission" date="2009-03" db="EMBL/GenBank/DDBJ databases">
        <title>Draft genome sequence of Coprococcus comes (ATCC 27758).</title>
        <authorList>
            <person name="Sudarsanam P."/>
            <person name="Ley R."/>
            <person name="Guruge J."/>
            <person name="Turnbaugh P.J."/>
            <person name="Mahowald M."/>
            <person name="Liep D."/>
            <person name="Gordon J."/>
        </authorList>
    </citation>
    <scope>NUCLEOTIDE SEQUENCE [LARGE SCALE GENOMIC DNA]</scope>
    <source>
        <strain evidence="1 2">ATCC 27758</strain>
    </source>
</reference>
<sequence>MQANLDLTFQGQTQEAKEILGASDSDLKKVYENGINAFVQDCLLNGVETENDFSETYGVLIKEIFSSARYQVSGVKKTGSKTCEVTVKYQPVDVFTRFMPKLKEESEKIQADKDAGKYSGTDEEIKEAMVLDYMTGAYSLLRSSYLDMQYGEKQEYTFTVTQKGRNTWSIGDEELNGFIERILELDKL</sequence>
<dbReference type="AlphaFoldDB" id="C0BAP2"/>
<proteinExistence type="predicted"/>
<evidence type="ECO:0000313" key="2">
    <source>
        <dbReference type="Proteomes" id="UP000003793"/>
    </source>
</evidence>